<comment type="caution">
    <text evidence="1">The sequence shown here is derived from an EMBL/GenBank/DDBJ whole genome shotgun (WGS) entry which is preliminary data.</text>
</comment>
<sequence>MFYQLPNWGKHNDYMLGDFKFKDLQFKNFNKHLFALSCPKDEYAPKVAVDWLVNQVRNVDVI</sequence>
<name>A0ABT7ZYZ6_9FLAO</name>
<keyword evidence="2" id="KW-1185">Reference proteome</keyword>
<evidence type="ECO:0000313" key="1">
    <source>
        <dbReference type="EMBL" id="MDN3493973.1"/>
    </source>
</evidence>
<protein>
    <submittedName>
        <fullName evidence="1">Uncharacterized protein</fullName>
    </submittedName>
</protein>
<gene>
    <name evidence="1" type="ORF">QMA06_14710</name>
</gene>
<dbReference type="EMBL" id="JASDDK010000007">
    <property type="protein sequence ID" value="MDN3493973.1"/>
    <property type="molecule type" value="Genomic_DNA"/>
</dbReference>
<dbReference type="Proteomes" id="UP001231197">
    <property type="component" value="Unassembled WGS sequence"/>
</dbReference>
<organism evidence="1 2">
    <name type="scientific">Winogradskyella bathintestinalis</name>
    <dbReference type="NCBI Taxonomy" id="3035208"/>
    <lineage>
        <taxon>Bacteria</taxon>
        <taxon>Pseudomonadati</taxon>
        <taxon>Bacteroidota</taxon>
        <taxon>Flavobacteriia</taxon>
        <taxon>Flavobacteriales</taxon>
        <taxon>Flavobacteriaceae</taxon>
        <taxon>Winogradskyella</taxon>
    </lineage>
</organism>
<accession>A0ABT7ZYZ6</accession>
<evidence type="ECO:0000313" key="2">
    <source>
        <dbReference type="Proteomes" id="UP001231197"/>
    </source>
</evidence>
<dbReference type="RefSeq" id="WP_290207664.1">
    <property type="nucleotide sequence ID" value="NZ_JASDDK010000007.1"/>
</dbReference>
<proteinExistence type="predicted"/>
<reference evidence="1 2" key="1">
    <citation type="journal article" date="2023" name="Int. J. Syst. Evol. Microbiol.">
        <title>Winogradskyella bathintestinalis sp. nov., isolated from the intestine of the deep-sea loosejaw dragonfish, Malacosteus niger.</title>
        <authorList>
            <person name="Uniacke-Lowe S."/>
            <person name="Johnson C.N."/>
            <person name="Stanton C."/>
            <person name="Hill C."/>
            <person name="Ross P."/>
        </authorList>
    </citation>
    <scope>NUCLEOTIDE SEQUENCE [LARGE SCALE GENOMIC DNA]</scope>
    <source>
        <strain evidence="1 2">APC 3343</strain>
    </source>
</reference>